<dbReference type="Proteomes" id="UP000288805">
    <property type="component" value="Unassembled WGS sequence"/>
</dbReference>
<evidence type="ECO:0000313" key="2">
    <source>
        <dbReference type="Proteomes" id="UP000288805"/>
    </source>
</evidence>
<comment type="caution">
    <text evidence="1">The sequence shown here is derived from an EMBL/GenBank/DDBJ whole genome shotgun (WGS) entry which is preliminary data.</text>
</comment>
<proteinExistence type="predicted"/>
<organism evidence="1 2">
    <name type="scientific">Vitis vinifera</name>
    <name type="common">Grape</name>
    <dbReference type="NCBI Taxonomy" id="29760"/>
    <lineage>
        <taxon>Eukaryota</taxon>
        <taxon>Viridiplantae</taxon>
        <taxon>Streptophyta</taxon>
        <taxon>Embryophyta</taxon>
        <taxon>Tracheophyta</taxon>
        <taxon>Spermatophyta</taxon>
        <taxon>Magnoliopsida</taxon>
        <taxon>eudicotyledons</taxon>
        <taxon>Gunneridae</taxon>
        <taxon>Pentapetalae</taxon>
        <taxon>rosids</taxon>
        <taxon>Vitales</taxon>
        <taxon>Vitaceae</taxon>
        <taxon>Viteae</taxon>
        <taxon>Vitis</taxon>
    </lineage>
</organism>
<evidence type="ECO:0000313" key="1">
    <source>
        <dbReference type="EMBL" id="RVW41847.1"/>
    </source>
</evidence>
<dbReference type="PANTHER" id="PTHR33240:SF8">
    <property type="entry name" value="OS03G0439900 PROTEIN"/>
    <property type="match status" value="1"/>
</dbReference>
<dbReference type="PANTHER" id="PTHR33240">
    <property type="entry name" value="OS08G0508500 PROTEIN"/>
    <property type="match status" value="1"/>
</dbReference>
<dbReference type="Gene3D" id="3.30.420.10">
    <property type="entry name" value="Ribonuclease H-like superfamily/Ribonuclease H"/>
    <property type="match status" value="1"/>
</dbReference>
<gene>
    <name evidence="1" type="ORF">CK203_117548</name>
</gene>
<dbReference type="InterPro" id="IPR036397">
    <property type="entry name" value="RNaseH_sf"/>
</dbReference>
<dbReference type="GO" id="GO:0003676">
    <property type="term" value="F:nucleic acid binding"/>
    <property type="evidence" value="ECO:0007669"/>
    <property type="project" value="InterPro"/>
</dbReference>
<accession>A0A438E2A2</accession>
<dbReference type="InterPro" id="IPR012337">
    <property type="entry name" value="RNaseH-like_sf"/>
</dbReference>
<name>A0A438E2A2_VITVI</name>
<sequence length="269" mass="30496">MSTYRKMWYSSSILESLSRILIKLNRASTISLGDVILLVQVGSITLNVRFSIVKDLSPYNTIMEWVWLHKMKVIPSTYHQMVSYLIEAGQVDLLGSQLVAQQCYQVIVKVGQLDPTGDEPESSSIGCPTSWWYQRRKELGGKGMLSFLDVFSSYHQILMCNVSKADDKNLQTFDGKNNGVSLELALTLATSKIETRSDSQLVVGQIQREYEVRDERMVHYLNGVESRLAKLFNWRVKRIPHEENGKVDTLAEVAATLPITESIMLPVYV</sequence>
<reference evidence="1 2" key="1">
    <citation type="journal article" date="2018" name="PLoS Genet.">
        <title>Population sequencing reveals clonal diversity and ancestral inbreeding in the grapevine cultivar Chardonnay.</title>
        <authorList>
            <person name="Roach M.J."/>
            <person name="Johnson D.L."/>
            <person name="Bohlmann J."/>
            <person name="van Vuuren H.J."/>
            <person name="Jones S.J."/>
            <person name="Pretorius I.S."/>
            <person name="Schmidt S.A."/>
            <person name="Borneman A.R."/>
        </authorList>
    </citation>
    <scope>NUCLEOTIDE SEQUENCE [LARGE SCALE GENOMIC DNA]</scope>
    <source>
        <strain evidence="2">cv. Chardonnay</strain>
        <tissue evidence="1">Leaf</tissue>
    </source>
</reference>
<dbReference type="EMBL" id="QGNW01001424">
    <property type="protein sequence ID" value="RVW41847.1"/>
    <property type="molecule type" value="Genomic_DNA"/>
</dbReference>
<dbReference type="SUPFAM" id="SSF53098">
    <property type="entry name" value="Ribonuclease H-like"/>
    <property type="match status" value="1"/>
</dbReference>
<dbReference type="AlphaFoldDB" id="A0A438E2A2"/>
<protein>
    <submittedName>
        <fullName evidence="1">Uncharacterized protein</fullName>
    </submittedName>
</protein>